<dbReference type="AlphaFoldDB" id="A0A8W8JJC3"/>
<feature type="transmembrane region" description="Helical" evidence="1">
    <location>
        <begin position="140"/>
        <end position="170"/>
    </location>
</feature>
<dbReference type="Gene3D" id="2.170.300.10">
    <property type="entry name" value="Tie2 ligand-binding domain superfamily"/>
    <property type="match status" value="1"/>
</dbReference>
<accession>A0A8W8JJC3</accession>
<feature type="signal peptide" evidence="2">
    <location>
        <begin position="1"/>
        <end position="25"/>
    </location>
</feature>
<evidence type="ECO:0000313" key="4">
    <source>
        <dbReference type="Proteomes" id="UP000005408"/>
    </source>
</evidence>
<dbReference type="Proteomes" id="UP000005408">
    <property type="component" value="Unassembled WGS sequence"/>
</dbReference>
<keyword evidence="2" id="KW-0732">Signal</keyword>
<name>A0A8W8JJC3_MAGGI</name>
<dbReference type="PROSITE" id="PS51257">
    <property type="entry name" value="PROKAR_LIPOPROTEIN"/>
    <property type="match status" value="1"/>
</dbReference>
<proteinExistence type="predicted"/>
<evidence type="ECO:0000313" key="3">
    <source>
        <dbReference type="EnsemblMetazoa" id="G18816.1:cds"/>
    </source>
</evidence>
<evidence type="ECO:0000256" key="2">
    <source>
        <dbReference type="SAM" id="SignalP"/>
    </source>
</evidence>
<protein>
    <submittedName>
        <fullName evidence="3">Uncharacterized protein</fullName>
    </submittedName>
</protein>
<feature type="chain" id="PRO_5042431074" evidence="2">
    <location>
        <begin position="26"/>
        <end position="278"/>
    </location>
</feature>
<evidence type="ECO:0000256" key="1">
    <source>
        <dbReference type="SAM" id="Phobius"/>
    </source>
</evidence>
<dbReference type="OrthoDB" id="18487at2759"/>
<keyword evidence="1" id="KW-1133">Transmembrane helix</keyword>
<reference evidence="3" key="1">
    <citation type="submission" date="2022-08" db="UniProtKB">
        <authorList>
            <consortium name="EnsemblMetazoa"/>
        </authorList>
    </citation>
    <scope>IDENTIFICATION</scope>
    <source>
        <strain evidence="3">05x7-T-G4-1.051#20</strain>
    </source>
</reference>
<dbReference type="EnsemblMetazoa" id="G18816.3">
    <property type="protein sequence ID" value="G18816.3:cds"/>
    <property type="gene ID" value="G18816"/>
</dbReference>
<keyword evidence="1" id="KW-0812">Transmembrane</keyword>
<keyword evidence="1" id="KW-0472">Membrane</keyword>
<organism evidence="3 4">
    <name type="scientific">Magallana gigas</name>
    <name type="common">Pacific oyster</name>
    <name type="synonym">Crassostrea gigas</name>
    <dbReference type="NCBI Taxonomy" id="29159"/>
    <lineage>
        <taxon>Eukaryota</taxon>
        <taxon>Metazoa</taxon>
        <taxon>Spiralia</taxon>
        <taxon>Lophotrochozoa</taxon>
        <taxon>Mollusca</taxon>
        <taxon>Bivalvia</taxon>
        <taxon>Autobranchia</taxon>
        <taxon>Pteriomorphia</taxon>
        <taxon>Ostreida</taxon>
        <taxon>Ostreoidea</taxon>
        <taxon>Ostreidae</taxon>
        <taxon>Magallana</taxon>
    </lineage>
</organism>
<dbReference type="EnsemblMetazoa" id="G18816.1">
    <property type="protein sequence ID" value="G18816.1:cds"/>
    <property type="gene ID" value="G18816"/>
</dbReference>
<keyword evidence="4" id="KW-1185">Reference proteome</keyword>
<sequence length="278" mass="31562">MDCRVKYILLLCYLFINQCITSTGCKRGDQQNLNCKDCPPGYLGRNCSDRCRYPSYGMECQKSCDCEERFCDIATGCFLPNDGCRDGFFGDRCVNKCRYPSYGKDCQDSCQCSETACNFMTGCDISKHEQLKAENRSQHIAFGITSFTVIVAVSILSSILISAAITLAIWRLKGPYRWNRRVSQNMSRQLGQQGPCHATTQQPHHVAFDSRQRTNDYCFKVNNRPSHTYCSTIEVSTILPPSDINRPELQRENSSDTTVYDIGSCTYEPVVFPVREEH</sequence>